<dbReference type="Gene3D" id="3.40.140.10">
    <property type="entry name" value="Cytidine Deaminase, domain 2"/>
    <property type="match status" value="1"/>
</dbReference>
<dbReference type="PANTHER" id="PTHR30471">
    <property type="entry name" value="DNA REPAIR PROTEIN RADC"/>
    <property type="match status" value="1"/>
</dbReference>
<dbReference type="GO" id="GO:0008237">
    <property type="term" value="F:metallopeptidase activity"/>
    <property type="evidence" value="ECO:0007669"/>
    <property type="project" value="UniProtKB-KW"/>
</dbReference>
<dbReference type="PROSITE" id="PS01302">
    <property type="entry name" value="UPF0758"/>
    <property type="match status" value="1"/>
</dbReference>
<dbReference type="RefSeq" id="WP_095980040.1">
    <property type="nucleotide sequence ID" value="NZ_CP022163.1"/>
</dbReference>
<dbReference type="Proteomes" id="UP000217289">
    <property type="component" value="Chromosome"/>
</dbReference>
<dbReference type="EMBL" id="CP022163">
    <property type="protein sequence ID" value="ATB31754.1"/>
    <property type="molecule type" value="Genomic_DNA"/>
</dbReference>
<proteinExistence type="inferred from homology"/>
<evidence type="ECO:0000256" key="1">
    <source>
        <dbReference type="ARBA" id="ARBA00022670"/>
    </source>
</evidence>
<feature type="domain" description="MPN" evidence="8">
    <location>
        <begin position="116"/>
        <end position="238"/>
    </location>
</feature>
<dbReference type="GO" id="GO:0006508">
    <property type="term" value="P:proteolysis"/>
    <property type="evidence" value="ECO:0007669"/>
    <property type="project" value="UniProtKB-KW"/>
</dbReference>
<organism evidence="9 10">
    <name type="scientific">Melittangium boletus DSM 14713</name>
    <dbReference type="NCBI Taxonomy" id="1294270"/>
    <lineage>
        <taxon>Bacteria</taxon>
        <taxon>Pseudomonadati</taxon>
        <taxon>Myxococcota</taxon>
        <taxon>Myxococcia</taxon>
        <taxon>Myxococcales</taxon>
        <taxon>Cystobacterineae</taxon>
        <taxon>Archangiaceae</taxon>
        <taxon>Melittangium</taxon>
    </lineage>
</organism>
<reference evidence="9 10" key="1">
    <citation type="submission" date="2017-06" db="EMBL/GenBank/DDBJ databases">
        <authorList>
            <person name="Kim H.J."/>
            <person name="Triplett B.A."/>
        </authorList>
    </citation>
    <scope>NUCLEOTIDE SEQUENCE [LARGE SCALE GENOMIC DNA]</scope>
    <source>
        <strain evidence="9 10">DSM 14713</strain>
    </source>
</reference>
<protein>
    <submittedName>
        <fullName evidence="9">DNA repair protein RadC</fullName>
    </submittedName>
</protein>
<gene>
    <name evidence="9" type="ORF">MEBOL_005223</name>
</gene>
<keyword evidence="5" id="KW-0482">Metalloprotease</keyword>
<dbReference type="NCBIfam" id="TIGR00608">
    <property type="entry name" value="radc"/>
    <property type="match status" value="1"/>
</dbReference>
<evidence type="ECO:0000256" key="6">
    <source>
        <dbReference type="RuleBase" id="RU003797"/>
    </source>
</evidence>
<evidence type="ECO:0000256" key="4">
    <source>
        <dbReference type="ARBA" id="ARBA00022833"/>
    </source>
</evidence>
<comment type="similarity">
    <text evidence="6">Belongs to the UPF0758 family.</text>
</comment>
<dbReference type="SUPFAM" id="SSF102712">
    <property type="entry name" value="JAB1/MPN domain"/>
    <property type="match status" value="1"/>
</dbReference>
<evidence type="ECO:0000256" key="2">
    <source>
        <dbReference type="ARBA" id="ARBA00022723"/>
    </source>
</evidence>
<keyword evidence="10" id="KW-1185">Reference proteome</keyword>
<dbReference type="InterPro" id="IPR037518">
    <property type="entry name" value="MPN"/>
</dbReference>
<dbReference type="InterPro" id="IPR020891">
    <property type="entry name" value="UPF0758_CS"/>
</dbReference>
<dbReference type="OrthoDB" id="9804482at2"/>
<feature type="region of interest" description="Disordered" evidence="7">
    <location>
        <begin position="1"/>
        <end position="29"/>
    </location>
</feature>
<dbReference type="Pfam" id="PF04002">
    <property type="entry name" value="RadC"/>
    <property type="match status" value="1"/>
</dbReference>
<dbReference type="AlphaFoldDB" id="A0A250IIV4"/>
<dbReference type="InterPro" id="IPR025657">
    <property type="entry name" value="RadC_JAB"/>
</dbReference>
<feature type="compositionally biased region" description="Gly residues" evidence="7">
    <location>
        <begin position="8"/>
        <end position="17"/>
    </location>
</feature>
<dbReference type="PANTHER" id="PTHR30471:SF3">
    <property type="entry name" value="UPF0758 PROTEIN YEES-RELATED"/>
    <property type="match status" value="1"/>
</dbReference>
<keyword evidence="3" id="KW-0378">Hydrolase</keyword>
<dbReference type="Pfam" id="PF20582">
    <property type="entry name" value="UPF0758_N"/>
    <property type="match status" value="1"/>
</dbReference>
<dbReference type="NCBIfam" id="NF000642">
    <property type="entry name" value="PRK00024.1"/>
    <property type="match status" value="1"/>
</dbReference>
<keyword evidence="1" id="KW-0645">Protease</keyword>
<evidence type="ECO:0000256" key="5">
    <source>
        <dbReference type="ARBA" id="ARBA00023049"/>
    </source>
</evidence>
<dbReference type="InterPro" id="IPR001405">
    <property type="entry name" value="UPF0758"/>
</dbReference>
<keyword evidence="2" id="KW-0479">Metal-binding</keyword>
<feature type="compositionally biased region" description="Basic and acidic residues" evidence="7">
    <location>
        <begin position="20"/>
        <end position="29"/>
    </location>
</feature>
<dbReference type="InterPro" id="IPR046778">
    <property type="entry name" value="UPF0758_N"/>
</dbReference>
<evidence type="ECO:0000259" key="8">
    <source>
        <dbReference type="PROSITE" id="PS50249"/>
    </source>
</evidence>
<dbReference type="PROSITE" id="PS50249">
    <property type="entry name" value="MPN"/>
    <property type="match status" value="1"/>
</dbReference>
<dbReference type="GO" id="GO:0046872">
    <property type="term" value="F:metal ion binding"/>
    <property type="evidence" value="ECO:0007669"/>
    <property type="project" value="UniProtKB-KW"/>
</dbReference>
<evidence type="ECO:0000313" key="9">
    <source>
        <dbReference type="EMBL" id="ATB31754.1"/>
    </source>
</evidence>
<evidence type="ECO:0000256" key="3">
    <source>
        <dbReference type="ARBA" id="ARBA00022801"/>
    </source>
</evidence>
<evidence type="ECO:0000313" key="10">
    <source>
        <dbReference type="Proteomes" id="UP000217289"/>
    </source>
</evidence>
<name>A0A250IIV4_9BACT</name>
<sequence>MERRTVGGAVGSEGSAGEGSVRETPEGEDARERLFRLGAEALTDPELLGLLWGASARMRALAAELLAPAGGLKALVQQDPRALCARPGMGQVRTAQVLAALELGRRAQRVAERRPRLRTPREIFTYLTPHLGALRREVFHVLCFNARNVLLLDARVAEGTINACMVDPREVFAAAITARATAIVLAHNHPSGDPEPSGQDLSLTAQLLEAGRMLGIKVLDHVVVGNGTYVSMMERGDLPRLGGEERGPWRMAGERG</sequence>
<keyword evidence="4" id="KW-0862">Zinc</keyword>
<dbReference type="CDD" id="cd08071">
    <property type="entry name" value="MPN_DUF2466"/>
    <property type="match status" value="1"/>
</dbReference>
<dbReference type="KEGG" id="mbd:MEBOL_005223"/>
<evidence type="ECO:0000256" key="7">
    <source>
        <dbReference type="SAM" id="MobiDB-lite"/>
    </source>
</evidence>
<accession>A0A250IIV4</accession>